<reference evidence="2 3" key="1">
    <citation type="journal article" date="2013" name="Genome Announc.">
        <title>Draft Genome Sequence of Rhodococcus opacus Strain M213 Shows a Diverse Catabolic Potential.</title>
        <authorList>
            <person name="Pathak A."/>
            <person name="Green S.J."/>
            <person name="Ogram A."/>
            <person name="Chauhan A."/>
        </authorList>
    </citation>
    <scope>NUCLEOTIDE SEQUENCE [LARGE SCALE GENOMIC DNA]</scope>
    <source>
        <strain evidence="2 3">M213</strain>
    </source>
</reference>
<sequence length="108" mass="11318">LERIHILSGLHGLLDLDTVVAPYEMRLGRPGSVTADTVHAQAADRGLLGAPDVVVLAGRDYSRIVTAVWPHARTPLAGSRSMGEQLQRLAGIAAGGGLDHIGLHQKSA</sequence>
<dbReference type="Pfam" id="PF21818">
    <property type="entry name" value="DUF6884"/>
    <property type="match status" value="1"/>
</dbReference>
<evidence type="ECO:0000313" key="2">
    <source>
        <dbReference type="EMBL" id="EKT76488.1"/>
    </source>
</evidence>
<evidence type="ECO:0000259" key="1">
    <source>
        <dbReference type="Pfam" id="PF21818"/>
    </source>
</evidence>
<evidence type="ECO:0000313" key="3">
    <source>
        <dbReference type="Proteomes" id="UP000005951"/>
    </source>
</evidence>
<name>K8X4Y0_RHOOP</name>
<dbReference type="Proteomes" id="UP000005951">
    <property type="component" value="Unassembled WGS sequence"/>
</dbReference>
<dbReference type="EMBL" id="AJYC02000249">
    <property type="protein sequence ID" value="EKT76488.1"/>
    <property type="molecule type" value="Genomic_DNA"/>
</dbReference>
<proteinExistence type="predicted"/>
<feature type="domain" description="DUF6884" evidence="1">
    <location>
        <begin position="3"/>
        <end position="89"/>
    </location>
</feature>
<dbReference type="RefSeq" id="WP_005265267.1">
    <property type="nucleotide sequence ID" value="NZ_AJYC02000249.1"/>
</dbReference>
<protein>
    <recommendedName>
        <fullName evidence="1">DUF6884 domain-containing protein</fullName>
    </recommendedName>
</protein>
<accession>K8X4Y0</accession>
<organism evidence="2 3">
    <name type="scientific">Rhodococcus opacus M213</name>
    <dbReference type="NCBI Taxonomy" id="1129896"/>
    <lineage>
        <taxon>Bacteria</taxon>
        <taxon>Bacillati</taxon>
        <taxon>Actinomycetota</taxon>
        <taxon>Actinomycetes</taxon>
        <taxon>Mycobacteriales</taxon>
        <taxon>Nocardiaceae</taxon>
        <taxon>Rhodococcus</taxon>
    </lineage>
</organism>
<dbReference type="InterPro" id="IPR049251">
    <property type="entry name" value="DUF6884"/>
</dbReference>
<dbReference type="AlphaFoldDB" id="K8X4Y0"/>
<gene>
    <name evidence="2" type="ORF">WSS_A42505</name>
</gene>
<comment type="caution">
    <text evidence="2">The sequence shown here is derived from an EMBL/GenBank/DDBJ whole genome shotgun (WGS) entry which is preliminary data.</text>
</comment>
<feature type="non-terminal residue" evidence="2">
    <location>
        <position position="1"/>
    </location>
</feature>